<keyword evidence="3" id="KW-1185">Reference proteome</keyword>
<feature type="non-terminal residue" evidence="2">
    <location>
        <position position="1"/>
    </location>
</feature>
<dbReference type="EMBL" id="CP144696">
    <property type="protein sequence ID" value="WVZ09515.1"/>
    <property type="molecule type" value="Genomic_DNA"/>
</dbReference>
<evidence type="ECO:0000313" key="3">
    <source>
        <dbReference type="Proteomes" id="UP001374535"/>
    </source>
</evidence>
<reference evidence="2 3" key="1">
    <citation type="journal article" date="2023" name="Life. Sci Alliance">
        <title>Evolutionary insights into 3D genome organization and epigenetic landscape of Vigna mungo.</title>
        <authorList>
            <person name="Junaid A."/>
            <person name="Singh B."/>
            <person name="Bhatia S."/>
        </authorList>
    </citation>
    <scope>NUCLEOTIDE SEQUENCE [LARGE SCALE GENOMIC DNA]</scope>
    <source>
        <strain evidence="2">Urdbean</strain>
    </source>
</reference>
<keyword evidence="1" id="KW-0472">Membrane</keyword>
<dbReference type="AlphaFoldDB" id="A0AAQ3NGX5"/>
<gene>
    <name evidence="2" type="ORF">V8G54_014045</name>
</gene>
<keyword evidence="1" id="KW-1133">Transmembrane helix</keyword>
<name>A0AAQ3NGX5_VIGMU</name>
<protein>
    <submittedName>
        <fullName evidence="2">Uncharacterized protein</fullName>
    </submittedName>
</protein>
<keyword evidence="1" id="KW-0812">Transmembrane</keyword>
<sequence length="115" mass="13879">QILLLEKQLPTAYSSTLNILLTILSIIYNRILPLTVHILYFYSNVEYTLKLKKIKEKRRRMEINYLNDKSNSTHFNITAHYKSSQHHNTLHISYFYHTFSYILKLQINRNKLFKC</sequence>
<feature type="transmembrane region" description="Helical" evidence="1">
    <location>
        <begin position="20"/>
        <end position="42"/>
    </location>
</feature>
<accession>A0AAQ3NGX5</accession>
<organism evidence="2 3">
    <name type="scientific">Vigna mungo</name>
    <name type="common">Black gram</name>
    <name type="synonym">Phaseolus mungo</name>
    <dbReference type="NCBI Taxonomy" id="3915"/>
    <lineage>
        <taxon>Eukaryota</taxon>
        <taxon>Viridiplantae</taxon>
        <taxon>Streptophyta</taxon>
        <taxon>Embryophyta</taxon>
        <taxon>Tracheophyta</taxon>
        <taxon>Spermatophyta</taxon>
        <taxon>Magnoliopsida</taxon>
        <taxon>eudicotyledons</taxon>
        <taxon>Gunneridae</taxon>
        <taxon>Pentapetalae</taxon>
        <taxon>rosids</taxon>
        <taxon>fabids</taxon>
        <taxon>Fabales</taxon>
        <taxon>Fabaceae</taxon>
        <taxon>Papilionoideae</taxon>
        <taxon>50 kb inversion clade</taxon>
        <taxon>NPAAA clade</taxon>
        <taxon>indigoferoid/millettioid clade</taxon>
        <taxon>Phaseoleae</taxon>
        <taxon>Vigna</taxon>
    </lineage>
</organism>
<evidence type="ECO:0000256" key="1">
    <source>
        <dbReference type="SAM" id="Phobius"/>
    </source>
</evidence>
<dbReference type="Proteomes" id="UP001374535">
    <property type="component" value="Chromosome 5"/>
</dbReference>
<proteinExistence type="predicted"/>
<evidence type="ECO:0000313" key="2">
    <source>
        <dbReference type="EMBL" id="WVZ09515.1"/>
    </source>
</evidence>